<dbReference type="AlphaFoldDB" id="A0A381Q6K3"/>
<organism evidence="2">
    <name type="scientific">marine metagenome</name>
    <dbReference type="NCBI Taxonomy" id="408172"/>
    <lineage>
        <taxon>unclassified sequences</taxon>
        <taxon>metagenomes</taxon>
        <taxon>ecological metagenomes</taxon>
    </lineage>
</organism>
<feature type="compositionally biased region" description="Basic and acidic residues" evidence="1">
    <location>
        <begin position="66"/>
        <end position="76"/>
    </location>
</feature>
<accession>A0A381Q6K3</accession>
<evidence type="ECO:0000256" key="1">
    <source>
        <dbReference type="SAM" id="MobiDB-lite"/>
    </source>
</evidence>
<sequence length="76" mass="8453">MPDYRLVLGAQHLGMYLRRTGKKEAAKRSTLYGGQLHERSPTQLLLRCDLVKTIPTLGDQPGGRRAHPESVVEAGR</sequence>
<reference evidence="2" key="1">
    <citation type="submission" date="2018-05" db="EMBL/GenBank/DDBJ databases">
        <authorList>
            <person name="Lanie J.A."/>
            <person name="Ng W.-L."/>
            <person name="Kazmierczak K.M."/>
            <person name="Andrzejewski T.M."/>
            <person name="Davidsen T.M."/>
            <person name="Wayne K.J."/>
            <person name="Tettelin H."/>
            <person name="Glass J.I."/>
            <person name="Rusch D."/>
            <person name="Podicherti R."/>
            <person name="Tsui H.-C.T."/>
            <person name="Winkler M.E."/>
        </authorList>
    </citation>
    <scope>NUCLEOTIDE SEQUENCE</scope>
</reference>
<gene>
    <name evidence="2" type="ORF">METZ01_LOCUS26097</name>
</gene>
<proteinExistence type="predicted"/>
<name>A0A381Q6K3_9ZZZZ</name>
<evidence type="ECO:0000313" key="2">
    <source>
        <dbReference type="EMBL" id="SUZ73243.1"/>
    </source>
</evidence>
<protein>
    <submittedName>
        <fullName evidence="2">Uncharacterized protein</fullName>
    </submittedName>
</protein>
<dbReference type="EMBL" id="UINC01001172">
    <property type="protein sequence ID" value="SUZ73243.1"/>
    <property type="molecule type" value="Genomic_DNA"/>
</dbReference>
<feature type="region of interest" description="Disordered" evidence="1">
    <location>
        <begin position="56"/>
        <end position="76"/>
    </location>
</feature>